<dbReference type="AlphaFoldDB" id="A0A5C6FCV7"/>
<dbReference type="InterPro" id="IPR013324">
    <property type="entry name" value="RNA_pol_sigma_r3/r4-like"/>
</dbReference>
<dbReference type="Pfam" id="PF04545">
    <property type="entry name" value="Sigma70_r4"/>
    <property type="match status" value="1"/>
</dbReference>
<keyword evidence="2" id="KW-0805">Transcription regulation</keyword>
<dbReference type="GO" id="GO:0006352">
    <property type="term" value="P:DNA-templated transcription initiation"/>
    <property type="evidence" value="ECO:0007669"/>
    <property type="project" value="InterPro"/>
</dbReference>
<evidence type="ECO:0000256" key="2">
    <source>
        <dbReference type="ARBA" id="ARBA00023015"/>
    </source>
</evidence>
<dbReference type="PANTHER" id="PTHR43133">
    <property type="entry name" value="RNA POLYMERASE ECF-TYPE SIGMA FACTO"/>
    <property type="match status" value="1"/>
</dbReference>
<feature type="domain" description="RNA polymerase sigma-70 region 2" evidence="6">
    <location>
        <begin position="29"/>
        <end position="88"/>
    </location>
</feature>
<evidence type="ECO:0000256" key="1">
    <source>
        <dbReference type="ARBA" id="ARBA00010641"/>
    </source>
</evidence>
<reference evidence="8 9" key="1">
    <citation type="submission" date="2019-02" db="EMBL/GenBank/DDBJ databases">
        <title>Deep-cultivation of Planctomycetes and their phenomic and genomic characterization uncovers novel biology.</title>
        <authorList>
            <person name="Wiegand S."/>
            <person name="Jogler M."/>
            <person name="Boedeker C."/>
            <person name="Pinto D."/>
            <person name="Vollmers J."/>
            <person name="Rivas-Marin E."/>
            <person name="Kohn T."/>
            <person name="Peeters S.H."/>
            <person name="Heuer A."/>
            <person name="Rast P."/>
            <person name="Oberbeckmann S."/>
            <person name="Bunk B."/>
            <person name="Jeske O."/>
            <person name="Meyerdierks A."/>
            <person name="Storesund J.E."/>
            <person name="Kallscheuer N."/>
            <person name="Luecker S."/>
            <person name="Lage O.M."/>
            <person name="Pohl T."/>
            <person name="Merkel B.J."/>
            <person name="Hornburger P."/>
            <person name="Mueller R.-W."/>
            <person name="Bruemmer F."/>
            <person name="Labrenz M."/>
            <person name="Spormann A.M."/>
            <person name="Op Den Camp H."/>
            <person name="Overmann J."/>
            <person name="Amann R."/>
            <person name="Jetten M.S.M."/>
            <person name="Mascher T."/>
            <person name="Medema M.H."/>
            <person name="Devos D.P."/>
            <person name="Kaster A.-K."/>
            <person name="Ovreas L."/>
            <person name="Rohde M."/>
            <person name="Galperin M.Y."/>
            <person name="Jogler C."/>
        </authorList>
    </citation>
    <scope>NUCLEOTIDE SEQUENCE [LARGE SCALE GENOMIC DNA]</scope>
    <source>
        <strain evidence="8 9">Poly51</strain>
    </source>
</reference>
<comment type="similarity">
    <text evidence="1">Belongs to the sigma-70 factor family. ECF subfamily.</text>
</comment>
<dbReference type="Gene3D" id="1.10.1740.10">
    <property type="match status" value="1"/>
</dbReference>
<accession>A0A5C6FCV7</accession>
<dbReference type="InterPro" id="IPR039425">
    <property type="entry name" value="RNA_pol_sigma-70-like"/>
</dbReference>
<dbReference type="InterPro" id="IPR007630">
    <property type="entry name" value="RNA_pol_sigma70_r4"/>
</dbReference>
<dbReference type="GO" id="GO:0003677">
    <property type="term" value="F:DNA binding"/>
    <property type="evidence" value="ECO:0007669"/>
    <property type="project" value="UniProtKB-KW"/>
</dbReference>
<dbReference type="RefSeq" id="WP_146455531.1">
    <property type="nucleotide sequence ID" value="NZ_SJPW01000002.1"/>
</dbReference>
<dbReference type="InterPro" id="IPR007627">
    <property type="entry name" value="RNA_pol_sigma70_r2"/>
</dbReference>
<evidence type="ECO:0000256" key="5">
    <source>
        <dbReference type="ARBA" id="ARBA00023163"/>
    </source>
</evidence>
<dbReference type="Pfam" id="PF04542">
    <property type="entry name" value="Sigma70_r2"/>
    <property type="match status" value="1"/>
</dbReference>
<name>A0A5C6FCV7_9BACT</name>
<gene>
    <name evidence="8" type="primary">sigH_1</name>
    <name evidence="8" type="ORF">Poly51_13310</name>
</gene>
<dbReference type="Gene3D" id="1.10.10.10">
    <property type="entry name" value="Winged helix-like DNA-binding domain superfamily/Winged helix DNA-binding domain"/>
    <property type="match status" value="1"/>
</dbReference>
<protein>
    <submittedName>
        <fullName evidence="8">ECF RNA polymerase sigma factor SigH</fullName>
    </submittedName>
</protein>
<sequence length="184" mass="21488">MDIDLSPKRLTLLVLRAQAGDRDAADSLLRVHQDELFGYLMKTLGDRSDAEDVLQTTLLQVVRKIRWLREPLRFRSWMFCIASRQVYRITKLQRQKHEFSNSDIFEEVSETELGDSQHQDLIMQIPKWLDRLTPNGREVIYLHYLEGFTSEEVADILGIPLGTVKSRISYSLACIRKQINHTKE</sequence>
<dbReference type="NCBIfam" id="TIGR02937">
    <property type="entry name" value="sigma70-ECF"/>
    <property type="match status" value="1"/>
</dbReference>
<dbReference type="InterPro" id="IPR036388">
    <property type="entry name" value="WH-like_DNA-bd_sf"/>
</dbReference>
<keyword evidence="9" id="KW-1185">Reference proteome</keyword>
<dbReference type="InterPro" id="IPR014284">
    <property type="entry name" value="RNA_pol_sigma-70_dom"/>
</dbReference>
<evidence type="ECO:0000313" key="9">
    <source>
        <dbReference type="Proteomes" id="UP000318288"/>
    </source>
</evidence>
<comment type="caution">
    <text evidence="8">The sequence shown here is derived from an EMBL/GenBank/DDBJ whole genome shotgun (WGS) entry which is preliminary data.</text>
</comment>
<dbReference type="InterPro" id="IPR013325">
    <property type="entry name" value="RNA_pol_sigma_r2"/>
</dbReference>
<dbReference type="Proteomes" id="UP000318288">
    <property type="component" value="Unassembled WGS sequence"/>
</dbReference>
<evidence type="ECO:0000256" key="3">
    <source>
        <dbReference type="ARBA" id="ARBA00023082"/>
    </source>
</evidence>
<dbReference type="PANTHER" id="PTHR43133:SF8">
    <property type="entry name" value="RNA POLYMERASE SIGMA FACTOR HI_1459-RELATED"/>
    <property type="match status" value="1"/>
</dbReference>
<proteinExistence type="inferred from homology"/>
<evidence type="ECO:0000256" key="4">
    <source>
        <dbReference type="ARBA" id="ARBA00023125"/>
    </source>
</evidence>
<dbReference type="EMBL" id="SJPW01000002">
    <property type="protein sequence ID" value="TWU58552.1"/>
    <property type="molecule type" value="Genomic_DNA"/>
</dbReference>
<evidence type="ECO:0000313" key="8">
    <source>
        <dbReference type="EMBL" id="TWU58552.1"/>
    </source>
</evidence>
<organism evidence="8 9">
    <name type="scientific">Rubripirellula tenax</name>
    <dbReference type="NCBI Taxonomy" id="2528015"/>
    <lineage>
        <taxon>Bacteria</taxon>
        <taxon>Pseudomonadati</taxon>
        <taxon>Planctomycetota</taxon>
        <taxon>Planctomycetia</taxon>
        <taxon>Pirellulales</taxon>
        <taxon>Pirellulaceae</taxon>
        <taxon>Rubripirellula</taxon>
    </lineage>
</organism>
<dbReference type="SUPFAM" id="SSF88659">
    <property type="entry name" value="Sigma3 and sigma4 domains of RNA polymerase sigma factors"/>
    <property type="match status" value="1"/>
</dbReference>
<dbReference type="SUPFAM" id="SSF88946">
    <property type="entry name" value="Sigma2 domain of RNA polymerase sigma factors"/>
    <property type="match status" value="1"/>
</dbReference>
<feature type="domain" description="RNA polymerase sigma-70 region 4" evidence="7">
    <location>
        <begin position="128"/>
        <end position="177"/>
    </location>
</feature>
<keyword evidence="3" id="KW-0731">Sigma factor</keyword>
<dbReference type="CDD" id="cd06171">
    <property type="entry name" value="Sigma70_r4"/>
    <property type="match status" value="1"/>
</dbReference>
<keyword evidence="4" id="KW-0238">DNA-binding</keyword>
<keyword evidence="5" id="KW-0804">Transcription</keyword>
<dbReference type="OrthoDB" id="291047at2"/>
<evidence type="ECO:0000259" key="7">
    <source>
        <dbReference type="Pfam" id="PF04545"/>
    </source>
</evidence>
<dbReference type="GO" id="GO:0016987">
    <property type="term" value="F:sigma factor activity"/>
    <property type="evidence" value="ECO:0007669"/>
    <property type="project" value="UniProtKB-KW"/>
</dbReference>
<evidence type="ECO:0000259" key="6">
    <source>
        <dbReference type="Pfam" id="PF04542"/>
    </source>
</evidence>